<evidence type="ECO:0000256" key="1">
    <source>
        <dbReference type="ARBA" id="ARBA00022603"/>
    </source>
</evidence>
<sequence>MASSSSTTDLIKQLGQLSSRLSSNEDSNARKEALQLSKKLTASLEDPLDVAVSWTYALAALSGGEELLIKGVAAGHKMLGEILGGAAQKAPKFFKETGHQCSTDPRDGLIQYAFQTKLPVFDFFGTLPEVLKDFNTFMGITMGGRGYWLDWFPVQERLLDGATPDSVLLVDVGGGKGHDIVAFHEKYPQKGRLVLEDLSAVTETTGELDPAIERITYNFFQPQPVKGARAYFLHHILHDWSDAKCMEILAQLKAAMKPGYSKLLLHEMIVPETGASTHNAMLDMTMMFFNSGLERTERQWRELLDAAGFEVLKFWPPLEVDADGIVEAIVKS</sequence>
<keyword evidence="1" id="KW-0489">Methyltransferase</keyword>
<dbReference type="EMBL" id="JAKJXP020000045">
    <property type="protein sequence ID" value="KAK7751768.1"/>
    <property type="molecule type" value="Genomic_DNA"/>
</dbReference>
<protein>
    <recommendedName>
        <fullName evidence="4">O-methyltransferase C-terminal domain-containing protein</fullName>
    </recommendedName>
</protein>
<evidence type="ECO:0000313" key="5">
    <source>
        <dbReference type="EMBL" id="KAK7751768.1"/>
    </source>
</evidence>
<comment type="caution">
    <text evidence="5">The sequence shown here is derived from an EMBL/GenBank/DDBJ whole genome shotgun (WGS) entry which is preliminary data.</text>
</comment>
<keyword evidence="3" id="KW-0949">S-adenosyl-L-methionine</keyword>
<dbReference type="InterPro" id="IPR001077">
    <property type="entry name" value="COMT_C"/>
</dbReference>
<keyword evidence="6" id="KW-1185">Reference proteome</keyword>
<dbReference type="PANTHER" id="PTHR43712">
    <property type="entry name" value="PUTATIVE (AFU_ORTHOLOGUE AFUA_4G14580)-RELATED"/>
    <property type="match status" value="1"/>
</dbReference>
<evidence type="ECO:0000313" key="6">
    <source>
        <dbReference type="Proteomes" id="UP001320420"/>
    </source>
</evidence>
<dbReference type="AlphaFoldDB" id="A0AAN9UQ21"/>
<dbReference type="InterPro" id="IPR029063">
    <property type="entry name" value="SAM-dependent_MTases_sf"/>
</dbReference>
<dbReference type="SUPFAM" id="SSF53335">
    <property type="entry name" value="S-adenosyl-L-methionine-dependent methyltransferases"/>
    <property type="match status" value="1"/>
</dbReference>
<dbReference type="Pfam" id="PF00891">
    <property type="entry name" value="Methyltransf_2"/>
    <property type="match status" value="1"/>
</dbReference>
<dbReference type="PROSITE" id="PS51683">
    <property type="entry name" value="SAM_OMT_II"/>
    <property type="match status" value="1"/>
</dbReference>
<dbReference type="GO" id="GO:0008171">
    <property type="term" value="F:O-methyltransferase activity"/>
    <property type="evidence" value="ECO:0007669"/>
    <property type="project" value="InterPro"/>
</dbReference>
<dbReference type="PANTHER" id="PTHR43712:SF1">
    <property type="entry name" value="HYPOTHETICAL O-METHYLTRANSFERASE (EUROFUNG)-RELATED"/>
    <property type="match status" value="1"/>
</dbReference>
<gene>
    <name evidence="5" type="ORF">SLS62_006253</name>
</gene>
<accession>A0AAN9UQ21</accession>
<keyword evidence="2" id="KW-0808">Transferase</keyword>
<dbReference type="InterPro" id="IPR016461">
    <property type="entry name" value="COMT-like"/>
</dbReference>
<evidence type="ECO:0000256" key="2">
    <source>
        <dbReference type="ARBA" id="ARBA00022679"/>
    </source>
</evidence>
<dbReference type="Proteomes" id="UP001320420">
    <property type="component" value="Unassembled WGS sequence"/>
</dbReference>
<dbReference type="Gene3D" id="3.40.50.150">
    <property type="entry name" value="Vaccinia Virus protein VP39"/>
    <property type="match status" value="1"/>
</dbReference>
<dbReference type="GO" id="GO:0032259">
    <property type="term" value="P:methylation"/>
    <property type="evidence" value="ECO:0007669"/>
    <property type="project" value="UniProtKB-KW"/>
</dbReference>
<reference evidence="5 6" key="1">
    <citation type="submission" date="2024-02" db="EMBL/GenBank/DDBJ databases">
        <title>De novo assembly and annotation of 12 fungi associated with fruit tree decline syndrome in Ontario, Canada.</title>
        <authorList>
            <person name="Sulman M."/>
            <person name="Ellouze W."/>
            <person name="Ilyukhin E."/>
        </authorList>
    </citation>
    <scope>NUCLEOTIDE SEQUENCE [LARGE SCALE GENOMIC DNA]</scope>
    <source>
        <strain evidence="5 6">M11/M66-122</strain>
    </source>
</reference>
<organism evidence="5 6">
    <name type="scientific">Diatrype stigma</name>
    <dbReference type="NCBI Taxonomy" id="117547"/>
    <lineage>
        <taxon>Eukaryota</taxon>
        <taxon>Fungi</taxon>
        <taxon>Dikarya</taxon>
        <taxon>Ascomycota</taxon>
        <taxon>Pezizomycotina</taxon>
        <taxon>Sordariomycetes</taxon>
        <taxon>Xylariomycetidae</taxon>
        <taxon>Xylariales</taxon>
        <taxon>Diatrypaceae</taxon>
        <taxon>Diatrype</taxon>
    </lineage>
</organism>
<name>A0AAN9UQ21_9PEZI</name>
<evidence type="ECO:0000259" key="4">
    <source>
        <dbReference type="Pfam" id="PF00891"/>
    </source>
</evidence>
<evidence type="ECO:0000256" key="3">
    <source>
        <dbReference type="ARBA" id="ARBA00022691"/>
    </source>
</evidence>
<feature type="domain" description="O-methyltransferase C-terminal" evidence="4">
    <location>
        <begin position="168"/>
        <end position="310"/>
    </location>
</feature>
<proteinExistence type="predicted"/>